<dbReference type="SUPFAM" id="SSF158446">
    <property type="entry name" value="IVS-encoded protein-like"/>
    <property type="match status" value="1"/>
</dbReference>
<dbReference type="Pfam" id="PF05635">
    <property type="entry name" value="23S_rRNA_IVP"/>
    <property type="match status" value="1"/>
</dbReference>
<dbReference type="PANTHER" id="PTHR38471">
    <property type="entry name" value="FOUR HELIX BUNDLE PROTEIN"/>
    <property type="match status" value="1"/>
</dbReference>
<dbReference type="eggNOG" id="ENOG5032YWC">
    <property type="taxonomic scope" value="Bacteria"/>
</dbReference>
<dbReference type="PANTHER" id="PTHR38471:SF2">
    <property type="entry name" value="FOUR HELIX BUNDLE PROTEIN"/>
    <property type="match status" value="1"/>
</dbReference>
<evidence type="ECO:0000313" key="1">
    <source>
        <dbReference type="EMBL" id="KPQ17517.1"/>
    </source>
</evidence>
<name>A0A0P8C4F1_9BACT</name>
<evidence type="ECO:0000313" key="2">
    <source>
        <dbReference type="Proteomes" id="UP000050421"/>
    </source>
</evidence>
<gene>
    <name evidence="1" type="ORF">HLUCCX10_06305</name>
</gene>
<dbReference type="Proteomes" id="UP000050421">
    <property type="component" value="Unassembled WGS sequence"/>
</dbReference>
<organism evidence="1 2">
    <name type="scientific">Algoriphagus marincola HL-49</name>
    <dbReference type="NCBI Taxonomy" id="1305737"/>
    <lineage>
        <taxon>Bacteria</taxon>
        <taxon>Pseudomonadati</taxon>
        <taxon>Bacteroidota</taxon>
        <taxon>Cytophagia</taxon>
        <taxon>Cytophagales</taxon>
        <taxon>Cyclobacteriaceae</taxon>
        <taxon>Algoriphagus</taxon>
    </lineage>
</organism>
<sequence>MRPKHNFKNLIVWKKAVDLAVHIYELTQIFPSEEKYGITSQMRRSSVSIPSNIAEGTARNSSKSFSNSLDISLGESFELETQAIISNRVGLLEDETFENLTNQISEVQKLIIGFRNSVESNPY</sequence>
<dbReference type="STRING" id="1305737.GCA_000526355_02919"/>
<dbReference type="AlphaFoldDB" id="A0A0P8C4F1"/>
<protein>
    <submittedName>
        <fullName evidence="1">Four helix bundle protein</fullName>
    </submittedName>
</protein>
<reference evidence="1 2" key="1">
    <citation type="submission" date="2015-09" db="EMBL/GenBank/DDBJ databases">
        <title>Identification and resolution of microdiversity through metagenomic sequencing of parallel consortia.</title>
        <authorList>
            <person name="Nelson W.C."/>
            <person name="Romine M.F."/>
            <person name="Lindemann S.R."/>
        </authorList>
    </citation>
    <scope>NUCLEOTIDE SEQUENCE [LARGE SCALE GENOMIC DNA]</scope>
    <source>
        <strain evidence="1">HL-49</strain>
    </source>
</reference>
<dbReference type="InterPro" id="IPR036583">
    <property type="entry name" value="23S_rRNA_IVS_sf"/>
</dbReference>
<dbReference type="OrthoDB" id="9811959at2"/>
<dbReference type="NCBIfam" id="TIGR02436">
    <property type="entry name" value="four helix bundle protein"/>
    <property type="match status" value="1"/>
</dbReference>
<accession>A0A0P8C4F1</accession>
<dbReference type="EMBL" id="LJXT01000030">
    <property type="protein sequence ID" value="KPQ17517.1"/>
    <property type="molecule type" value="Genomic_DNA"/>
</dbReference>
<dbReference type="Gene3D" id="1.20.1440.60">
    <property type="entry name" value="23S rRNA-intervening sequence"/>
    <property type="match status" value="1"/>
</dbReference>
<comment type="caution">
    <text evidence="1">The sequence shown here is derived from an EMBL/GenBank/DDBJ whole genome shotgun (WGS) entry which is preliminary data.</text>
</comment>
<proteinExistence type="predicted"/>
<dbReference type="CDD" id="cd16377">
    <property type="entry name" value="23S_rRNA_IVP_like"/>
    <property type="match status" value="1"/>
</dbReference>
<dbReference type="InterPro" id="IPR012657">
    <property type="entry name" value="23S_rRNA-intervening_sequence"/>
</dbReference>
<dbReference type="PATRIC" id="fig|1305737.6.peg.1926"/>